<dbReference type="Proteomes" id="UP000799444">
    <property type="component" value="Unassembled WGS sequence"/>
</dbReference>
<keyword evidence="3" id="KW-1185">Reference proteome</keyword>
<dbReference type="AlphaFoldDB" id="A0A9P4RD57"/>
<name>A0A9P4RD57_9PLEO</name>
<reference evidence="2" key="1">
    <citation type="journal article" date="2020" name="Stud. Mycol.">
        <title>101 Dothideomycetes genomes: a test case for predicting lifestyles and emergence of pathogens.</title>
        <authorList>
            <person name="Haridas S."/>
            <person name="Albert R."/>
            <person name="Binder M."/>
            <person name="Bloem J."/>
            <person name="Labutti K."/>
            <person name="Salamov A."/>
            <person name="Andreopoulos B."/>
            <person name="Baker S."/>
            <person name="Barry K."/>
            <person name="Bills G."/>
            <person name="Bluhm B."/>
            <person name="Cannon C."/>
            <person name="Castanera R."/>
            <person name="Culley D."/>
            <person name="Daum C."/>
            <person name="Ezra D."/>
            <person name="Gonzalez J."/>
            <person name="Henrissat B."/>
            <person name="Kuo A."/>
            <person name="Liang C."/>
            <person name="Lipzen A."/>
            <person name="Lutzoni F."/>
            <person name="Magnuson J."/>
            <person name="Mondo S."/>
            <person name="Nolan M."/>
            <person name="Ohm R."/>
            <person name="Pangilinan J."/>
            <person name="Park H.-J."/>
            <person name="Ramirez L."/>
            <person name="Alfaro M."/>
            <person name="Sun H."/>
            <person name="Tritt A."/>
            <person name="Yoshinaga Y."/>
            <person name="Zwiers L.-H."/>
            <person name="Turgeon B."/>
            <person name="Goodwin S."/>
            <person name="Spatafora J."/>
            <person name="Crous P."/>
            <person name="Grigoriev I."/>
        </authorList>
    </citation>
    <scope>NUCLEOTIDE SEQUENCE</scope>
    <source>
        <strain evidence="2">CBS 125425</strain>
    </source>
</reference>
<feature type="region of interest" description="Disordered" evidence="1">
    <location>
        <begin position="116"/>
        <end position="145"/>
    </location>
</feature>
<evidence type="ECO:0000256" key="1">
    <source>
        <dbReference type="SAM" id="MobiDB-lite"/>
    </source>
</evidence>
<dbReference type="EMBL" id="ML996098">
    <property type="protein sequence ID" value="KAF2741184.1"/>
    <property type="molecule type" value="Genomic_DNA"/>
</dbReference>
<proteinExistence type="predicted"/>
<evidence type="ECO:0000313" key="2">
    <source>
        <dbReference type="EMBL" id="KAF2741184.1"/>
    </source>
</evidence>
<comment type="caution">
    <text evidence="2">The sequence shown here is derived from an EMBL/GenBank/DDBJ whole genome shotgun (WGS) entry which is preliminary data.</text>
</comment>
<organism evidence="2 3">
    <name type="scientific">Polyplosphaeria fusca</name>
    <dbReference type="NCBI Taxonomy" id="682080"/>
    <lineage>
        <taxon>Eukaryota</taxon>
        <taxon>Fungi</taxon>
        <taxon>Dikarya</taxon>
        <taxon>Ascomycota</taxon>
        <taxon>Pezizomycotina</taxon>
        <taxon>Dothideomycetes</taxon>
        <taxon>Pleosporomycetidae</taxon>
        <taxon>Pleosporales</taxon>
        <taxon>Tetraplosphaeriaceae</taxon>
        <taxon>Polyplosphaeria</taxon>
    </lineage>
</organism>
<gene>
    <name evidence="2" type="ORF">EJ04DRAFT_116893</name>
</gene>
<evidence type="ECO:0000313" key="3">
    <source>
        <dbReference type="Proteomes" id="UP000799444"/>
    </source>
</evidence>
<accession>A0A9P4RD57</accession>
<feature type="region of interest" description="Disordered" evidence="1">
    <location>
        <begin position="11"/>
        <end position="37"/>
    </location>
</feature>
<protein>
    <submittedName>
        <fullName evidence="2">Uncharacterized protein</fullName>
    </submittedName>
</protein>
<sequence length="145" mass="15083">MMHGPGAPLFFSLSPTSNHPPAPNRAHSHPIAPNRTRSHPLASALLGRLQPYSASEGAAAAAHGCIALLPPPTAVPKPLPPHCLHPSGTGLALSGTHHTLPPPSLAQHMCRDLALTPTRPQLDPSSSQKRGSPEAEGDNGCRWPC</sequence>